<accession>A0A2T7PJZ9</accession>
<evidence type="ECO:0000313" key="1">
    <source>
        <dbReference type="EMBL" id="PVD33766.1"/>
    </source>
</evidence>
<sequence length="118" mass="13563">MMATTTFPAVSRRFAFFRCPELPGDDMLVVELFIRIARICRIFRSLVDSRQIKAALGVLGEKSRRFAFFRCPELPVPLGQKRGILYKRSLPTLTETWLCRKPGQSSKQDVLRDETVRG</sequence>
<keyword evidence="2" id="KW-1185">Reference proteome</keyword>
<reference evidence="1 2" key="1">
    <citation type="submission" date="2018-04" db="EMBL/GenBank/DDBJ databases">
        <title>The genome of golden apple snail Pomacea canaliculata provides insight into stress tolerance and invasive adaptation.</title>
        <authorList>
            <person name="Liu C."/>
            <person name="Liu B."/>
            <person name="Ren Y."/>
            <person name="Zhang Y."/>
            <person name="Wang H."/>
            <person name="Li S."/>
            <person name="Jiang F."/>
            <person name="Yin L."/>
            <person name="Zhang G."/>
            <person name="Qian W."/>
            <person name="Fan W."/>
        </authorList>
    </citation>
    <scope>NUCLEOTIDE SEQUENCE [LARGE SCALE GENOMIC DNA]</scope>
    <source>
        <strain evidence="1">SZHN2017</strain>
        <tissue evidence="1">Muscle</tissue>
    </source>
</reference>
<organism evidence="1 2">
    <name type="scientific">Pomacea canaliculata</name>
    <name type="common">Golden apple snail</name>
    <dbReference type="NCBI Taxonomy" id="400727"/>
    <lineage>
        <taxon>Eukaryota</taxon>
        <taxon>Metazoa</taxon>
        <taxon>Spiralia</taxon>
        <taxon>Lophotrochozoa</taxon>
        <taxon>Mollusca</taxon>
        <taxon>Gastropoda</taxon>
        <taxon>Caenogastropoda</taxon>
        <taxon>Architaenioglossa</taxon>
        <taxon>Ampullarioidea</taxon>
        <taxon>Ampullariidae</taxon>
        <taxon>Pomacea</taxon>
    </lineage>
</organism>
<comment type="caution">
    <text evidence="1">The sequence shown here is derived from an EMBL/GenBank/DDBJ whole genome shotgun (WGS) entry which is preliminary data.</text>
</comment>
<gene>
    <name evidence="1" type="ORF">C0Q70_05026</name>
</gene>
<dbReference type="Proteomes" id="UP000245119">
    <property type="component" value="Linkage Group LG3"/>
</dbReference>
<protein>
    <submittedName>
        <fullName evidence="1">Uncharacterized protein</fullName>
    </submittedName>
</protein>
<evidence type="ECO:0000313" key="2">
    <source>
        <dbReference type="Proteomes" id="UP000245119"/>
    </source>
</evidence>
<proteinExistence type="predicted"/>
<dbReference type="AlphaFoldDB" id="A0A2T7PJZ9"/>
<name>A0A2T7PJZ9_POMCA</name>
<dbReference type="EMBL" id="PZQS01000003">
    <property type="protein sequence ID" value="PVD33766.1"/>
    <property type="molecule type" value="Genomic_DNA"/>
</dbReference>